<reference evidence="1 2" key="1">
    <citation type="submission" date="2017-06" db="EMBL/GenBank/DDBJ databases">
        <authorList>
            <person name="Kim H.J."/>
            <person name="Triplett B.A."/>
        </authorList>
    </citation>
    <scope>NUCLEOTIDE SEQUENCE [LARGE SCALE GENOMIC DNA]</scope>
    <source>
        <strain evidence="1 2">U15</strain>
    </source>
</reference>
<name>A0A239EF09_9BURK</name>
<keyword evidence="2" id="KW-1185">Reference proteome</keyword>
<evidence type="ECO:0000313" key="2">
    <source>
        <dbReference type="Proteomes" id="UP000198284"/>
    </source>
</evidence>
<protein>
    <submittedName>
        <fullName evidence="1">Uncharacterized protein</fullName>
    </submittedName>
</protein>
<accession>A0A239EF09</accession>
<proteinExistence type="predicted"/>
<gene>
    <name evidence="1" type="ORF">SAMN06265795_102645</name>
</gene>
<dbReference type="EMBL" id="FZOT01000002">
    <property type="protein sequence ID" value="SNS42494.1"/>
    <property type="molecule type" value="Genomic_DNA"/>
</dbReference>
<dbReference type="RefSeq" id="WP_089398451.1">
    <property type="nucleotide sequence ID" value="NZ_FZOT01000002.1"/>
</dbReference>
<organism evidence="1 2">
    <name type="scientific">Noviherbaspirillum humi</name>
    <dbReference type="NCBI Taxonomy" id="1688639"/>
    <lineage>
        <taxon>Bacteria</taxon>
        <taxon>Pseudomonadati</taxon>
        <taxon>Pseudomonadota</taxon>
        <taxon>Betaproteobacteria</taxon>
        <taxon>Burkholderiales</taxon>
        <taxon>Oxalobacteraceae</taxon>
        <taxon>Noviherbaspirillum</taxon>
    </lineage>
</organism>
<dbReference type="Proteomes" id="UP000198284">
    <property type="component" value="Unassembled WGS sequence"/>
</dbReference>
<evidence type="ECO:0000313" key="1">
    <source>
        <dbReference type="EMBL" id="SNS42494.1"/>
    </source>
</evidence>
<sequence>MSLADRTSSPSNAVYITQQSKNPIITAQANANTKSCTVSSTLFDQQFSELRNKVITPEVAAHKNTEYIGKLLPEVECLIKTAEALRKSLPINEVKASRDISQKIDTLKSWSEELRAILKRKKASQQQQQGFWNFIFPK</sequence>
<dbReference type="AlphaFoldDB" id="A0A239EF09"/>